<keyword evidence="1" id="KW-0479">Metal-binding</keyword>
<dbReference type="Proteomes" id="UP001058974">
    <property type="component" value="Chromosome 3"/>
</dbReference>
<protein>
    <submittedName>
        <fullName evidence="4">ADP-ribosylation factor GTPase-activating protein agd2</fullName>
    </submittedName>
</protein>
<evidence type="ECO:0000256" key="2">
    <source>
        <dbReference type="ARBA" id="ARBA00022833"/>
    </source>
</evidence>
<sequence length="174" mass="20067">MNLSTNLFRLDLSSPEAFGGGYDGPVSVSVGGPIISKFITALRELATFKELLRSRVECVLIDWLSEFINIDMQNAKESRRRFDKSMQLYDQSREKFVSLKKNTPEDIVAELEEGLQNSKSSFEKSHFNLVHSLMNIEVKKKYEFLESISAIMDAHLRYFKLGYDLLSQMEPYIH</sequence>
<dbReference type="InterPro" id="IPR004148">
    <property type="entry name" value="BAR_dom"/>
</dbReference>
<gene>
    <name evidence="4" type="ORF">KIW84_033956</name>
</gene>
<evidence type="ECO:0000313" key="4">
    <source>
        <dbReference type="EMBL" id="KAI5429158.1"/>
    </source>
</evidence>
<organism evidence="4 5">
    <name type="scientific">Pisum sativum</name>
    <name type="common">Garden pea</name>
    <name type="synonym">Lathyrus oleraceus</name>
    <dbReference type="NCBI Taxonomy" id="3888"/>
    <lineage>
        <taxon>Eukaryota</taxon>
        <taxon>Viridiplantae</taxon>
        <taxon>Streptophyta</taxon>
        <taxon>Embryophyta</taxon>
        <taxon>Tracheophyta</taxon>
        <taxon>Spermatophyta</taxon>
        <taxon>Magnoliopsida</taxon>
        <taxon>eudicotyledons</taxon>
        <taxon>Gunneridae</taxon>
        <taxon>Pentapetalae</taxon>
        <taxon>rosids</taxon>
        <taxon>fabids</taxon>
        <taxon>Fabales</taxon>
        <taxon>Fabaceae</taxon>
        <taxon>Papilionoideae</taxon>
        <taxon>50 kb inversion clade</taxon>
        <taxon>NPAAA clade</taxon>
        <taxon>Hologalegina</taxon>
        <taxon>IRL clade</taxon>
        <taxon>Fabeae</taxon>
        <taxon>Lathyrus</taxon>
    </lineage>
</organism>
<dbReference type="AlphaFoldDB" id="A0A9D5B0L3"/>
<evidence type="ECO:0000259" key="3">
    <source>
        <dbReference type="Pfam" id="PF16746"/>
    </source>
</evidence>
<name>A0A9D5B0L3_PEA</name>
<evidence type="ECO:0000313" key="5">
    <source>
        <dbReference type="Proteomes" id="UP001058974"/>
    </source>
</evidence>
<dbReference type="Gramene" id="Psat03G0395600-T1">
    <property type="protein sequence ID" value="KAI5429158.1"/>
    <property type="gene ID" value="KIW84_033956"/>
</dbReference>
<reference evidence="4 5" key="1">
    <citation type="journal article" date="2022" name="Nat. Genet.">
        <title>Improved pea reference genome and pan-genome highlight genomic features and evolutionary characteristics.</title>
        <authorList>
            <person name="Yang T."/>
            <person name="Liu R."/>
            <person name="Luo Y."/>
            <person name="Hu S."/>
            <person name="Wang D."/>
            <person name="Wang C."/>
            <person name="Pandey M.K."/>
            <person name="Ge S."/>
            <person name="Xu Q."/>
            <person name="Li N."/>
            <person name="Li G."/>
            <person name="Huang Y."/>
            <person name="Saxena R.K."/>
            <person name="Ji Y."/>
            <person name="Li M."/>
            <person name="Yan X."/>
            <person name="He Y."/>
            <person name="Liu Y."/>
            <person name="Wang X."/>
            <person name="Xiang C."/>
            <person name="Varshney R.K."/>
            <person name="Ding H."/>
            <person name="Gao S."/>
            <person name="Zong X."/>
        </authorList>
    </citation>
    <scope>NUCLEOTIDE SEQUENCE [LARGE SCALE GENOMIC DNA]</scope>
    <source>
        <strain evidence="4 5">cv. Zhongwan 6</strain>
    </source>
</reference>
<keyword evidence="2" id="KW-0862">Zinc</keyword>
<dbReference type="GO" id="GO:0005737">
    <property type="term" value="C:cytoplasm"/>
    <property type="evidence" value="ECO:0007669"/>
    <property type="project" value="InterPro"/>
</dbReference>
<evidence type="ECO:0000256" key="1">
    <source>
        <dbReference type="ARBA" id="ARBA00022723"/>
    </source>
</evidence>
<comment type="caution">
    <text evidence="4">The sequence shown here is derived from an EMBL/GenBank/DDBJ whole genome shotgun (WGS) entry which is preliminary data.</text>
</comment>
<dbReference type="Gene3D" id="1.20.1270.60">
    <property type="entry name" value="Arfaptin homology (AH) domain/BAR domain"/>
    <property type="match status" value="1"/>
</dbReference>
<feature type="domain" description="BAR" evidence="3">
    <location>
        <begin position="35"/>
        <end position="173"/>
    </location>
</feature>
<dbReference type="Pfam" id="PF16746">
    <property type="entry name" value="BAR_3"/>
    <property type="match status" value="1"/>
</dbReference>
<dbReference type="InterPro" id="IPR027267">
    <property type="entry name" value="AH/BAR_dom_sf"/>
</dbReference>
<dbReference type="GO" id="GO:0005096">
    <property type="term" value="F:GTPase activator activity"/>
    <property type="evidence" value="ECO:0007669"/>
    <property type="project" value="InterPro"/>
</dbReference>
<dbReference type="PANTHER" id="PTHR23180">
    <property type="entry name" value="CENTAURIN/ARF"/>
    <property type="match status" value="1"/>
</dbReference>
<dbReference type="InterPro" id="IPR045258">
    <property type="entry name" value="ACAP1/2/3-like"/>
</dbReference>
<dbReference type="EMBL" id="JAMSHJ010000003">
    <property type="protein sequence ID" value="KAI5429158.1"/>
    <property type="molecule type" value="Genomic_DNA"/>
</dbReference>
<dbReference type="PANTHER" id="PTHR23180:SF244">
    <property type="entry name" value="ADP-RIBOSYLATION FACTOR GTPASE-ACTIVATING PROTEIN AGD2"/>
    <property type="match status" value="1"/>
</dbReference>
<keyword evidence="5" id="KW-1185">Reference proteome</keyword>
<accession>A0A9D5B0L3</accession>
<proteinExistence type="predicted"/>
<dbReference type="GO" id="GO:0046872">
    <property type="term" value="F:metal ion binding"/>
    <property type="evidence" value="ECO:0007669"/>
    <property type="project" value="UniProtKB-KW"/>
</dbReference>
<dbReference type="SUPFAM" id="SSF103657">
    <property type="entry name" value="BAR/IMD domain-like"/>
    <property type="match status" value="1"/>
</dbReference>